<dbReference type="Gene3D" id="3.40.630.10">
    <property type="entry name" value="Zn peptidases"/>
    <property type="match status" value="1"/>
</dbReference>
<name>A0A087E8T2_9BIFI</name>
<dbReference type="eggNOG" id="COG1473">
    <property type="taxonomic scope" value="Bacteria"/>
</dbReference>
<dbReference type="InterPro" id="IPR011650">
    <property type="entry name" value="Peptidase_M20_dimer"/>
</dbReference>
<dbReference type="Pfam" id="PF07687">
    <property type="entry name" value="M20_dimer"/>
    <property type="match status" value="1"/>
</dbReference>
<evidence type="ECO:0000313" key="4">
    <source>
        <dbReference type="Proteomes" id="UP000029055"/>
    </source>
</evidence>
<dbReference type="STRING" id="77635.BISU_1221"/>
<dbReference type="GO" id="GO:0005737">
    <property type="term" value="C:cytoplasm"/>
    <property type="evidence" value="ECO:0007669"/>
    <property type="project" value="TreeGrafter"/>
</dbReference>
<dbReference type="InterPro" id="IPR036264">
    <property type="entry name" value="Bact_exopeptidase_dim_dom"/>
</dbReference>
<dbReference type="GO" id="GO:0046657">
    <property type="term" value="P:folic acid catabolic process"/>
    <property type="evidence" value="ECO:0007669"/>
    <property type="project" value="TreeGrafter"/>
</dbReference>
<keyword evidence="4" id="KW-1185">Reference proteome</keyword>
<dbReference type="EMBL" id="JGZR01000005">
    <property type="protein sequence ID" value="KFJ04183.1"/>
    <property type="molecule type" value="Genomic_DNA"/>
</dbReference>
<keyword evidence="3" id="KW-0378">Hydrolase</keyword>
<dbReference type="PIRSF" id="PIRSF037226">
    <property type="entry name" value="Amidohydrolase_ACY1L2_prd"/>
    <property type="match status" value="1"/>
</dbReference>
<dbReference type="InterPro" id="IPR017439">
    <property type="entry name" value="Amidohydrolase"/>
</dbReference>
<comment type="caution">
    <text evidence="3">The sequence shown here is derived from an EMBL/GenBank/DDBJ whole genome shotgun (WGS) entry which is preliminary data.</text>
</comment>
<organism evidence="3 4">
    <name type="scientific">Bifidobacterium subtile</name>
    <dbReference type="NCBI Taxonomy" id="77635"/>
    <lineage>
        <taxon>Bacteria</taxon>
        <taxon>Bacillati</taxon>
        <taxon>Actinomycetota</taxon>
        <taxon>Actinomycetes</taxon>
        <taxon>Bifidobacteriales</taxon>
        <taxon>Bifidobacteriaceae</taxon>
        <taxon>Bifidobacterium</taxon>
    </lineage>
</organism>
<dbReference type="Pfam" id="PF01546">
    <property type="entry name" value="Peptidase_M20"/>
    <property type="match status" value="1"/>
</dbReference>
<evidence type="ECO:0000313" key="3">
    <source>
        <dbReference type="EMBL" id="KFJ04183.1"/>
    </source>
</evidence>
<reference evidence="3 4" key="1">
    <citation type="submission" date="2014-03" db="EMBL/GenBank/DDBJ databases">
        <title>Genomics of Bifidobacteria.</title>
        <authorList>
            <person name="Ventura M."/>
            <person name="Milani C."/>
            <person name="Lugli G.A."/>
        </authorList>
    </citation>
    <scope>NUCLEOTIDE SEQUENCE [LARGE SCALE GENOMIC DNA]</scope>
    <source>
        <strain evidence="3 4">LMG 11597</strain>
    </source>
</reference>
<sequence>MEAQAAEAAESAIKQAVEANKAELVELSHTIHEMPELSFEEHKTSALVEDFLERHDFSVERGTYDMSTAFTATYGSGPFNAMICAEYDALPDVGHACGHNVIAAMSLGAALALQPLADELGLTITVQGTPAEEHGGGKAILIERGAWEDATISLMAHGAPGTYDIACENTSSRSVDRFDITYKGLAAHADAYPTKGINTMSAATVALTAIGLLRQQMADDVHINSYISHGGSATNIIPDTTVVRIEVRSKANEELERCVDMVMRCFEAGAVATGCTWAKQRAEPRYEALHQDPVLSEAWDAGLRGTGRVVDGTIEAGGGSTDMGNVSQVVPAIHPAIAILGSSASQHTYQFAKDAMTPAADQTCLDGAIALAQTVATAASGDNREHFLAQQRSRRPGSTKVPAGME</sequence>
<dbReference type="InterPro" id="IPR052030">
    <property type="entry name" value="Peptidase_M20/M20A_hydrolases"/>
</dbReference>
<comment type="similarity">
    <text evidence="1">Belongs to the peptidase M20A family.</text>
</comment>
<dbReference type="SUPFAM" id="SSF53187">
    <property type="entry name" value="Zn-dependent exopeptidases"/>
    <property type="match status" value="1"/>
</dbReference>
<dbReference type="GO" id="GO:0016805">
    <property type="term" value="F:dipeptidase activity"/>
    <property type="evidence" value="ECO:0007669"/>
    <property type="project" value="InterPro"/>
</dbReference>
<dbReference type="PANTHER" id="PTHR30575:SF0">
    <property type="entry name" value="XAA-ARG DIPEPTIDASE"/>
    <property type="match status" value="1"/>
</dbReference>
<accession>A0A087E8T2</accession>
<protein>
    <recommendedName>
        <fullName evidence="1">Peptidase M20 domain-containing protein 2</fullName>
    </recommendedName>
</protein>
<dbReference type="GO" id="GO:0071713">
    <property type="term" value="F:para-aminobenzoyl-glutamate hydrolase activity"/>
    <property type="evidence" value="ECO:0007669"/>
    <property type="project" value="TreeGrafter"/>
</dbReference>
<dbReference type="RefSeq" id="WP_024463451.1">
    <property type="nucleotide sequence ID" value="NZ_CP062939.1"/>
</dbReference>
<evidence type="ECO:0000256" key="1">
    <source>
        <dbReference type="PIRNR" id="PIRNR037226"/>
    </source>
</evidence>
<dbReference type="InterPro" id="IPR002933">
    <property type="entry name" value="Peptidase_M20"/>
</dbReference>
<gene>
    <name evidence="3" type="ORF">BISU_1221</name>
</gene>
<dbReference type="OrthoDB" id="9781032at2"/>
<dbReference type="NCBIfam" id="TIGR01891">
    <property type="entry name" value="amidohydrolases"/>
    <property type="match status" value="1"/>
</dbReference>
<dbReference type="SUPFAM" id="SSF55031">
    <property type="entry name" value="Bacterial exopeptidase dimerisation domain"/>
    <property type="match status" value="1"/>
</dbReference>
<dbReference type="PANTHER" id="PTHR30575">
    <property type="entry name" value="PEPTIDASE M20"/>
    <property type="match status" value="1"/>
</dbReference>
<dbReference type="Proteomes" id="UP000029055">
    <property type="component" value="Unassembled WGS sequence"/>
</dbReference>
<evidence type="ECO:0000259" key="2">
    <source>
        <dbReference type="Pfam" id="PF07687"/>
    </source>
</evidence>
<dbReference type="AlphaFoldDB" id="A0A087E8T2"/>
<proteinExistence type="inferred from homology"/>
<dbReference type="InterPro" id="IPR017144">
    <property type="entry name" value="Xaa-Arg_dipeptidase"/>
</dbReference>
<feature type="domain" description="Peptidase M20 dimerisation" evidence="2">
    <location>
        <begin position="172"/>
        <end position="269"/>
    </location>
</feature>
<dbReference type="Gene3D" id="3.30.70.360">
    <property type="match status" value="1"/>
</dbReference>